<protein>
    <recommendedName>
        <fullName evidence="1">Beta-lactamase-related domain-containing protein</fullName>
    </recommendedName>
</protein>
<comment type="caution">
    <text evidence="2">The sequence shown here is derived from an EMBL/GenBank/DDBJ whole genome shotgun (WGS) entry which is preliminary data.</text>
</comment>
<proteinExistence type="predicted"/>
<keyword evidence="3" id="KW-1185">Reference proteome</keyword>
<dbReference type="PANTHER" id="PTHR43283:SF7">
    <property type="entry name" value="BETA-LACTAMASE-RELATED DOMAIN-CONTAINING PROTEIN"/>
    <property type="match status" value="1"/>
</dbReference>
<dbReference type="SUPFAM" id="SSF56601">
    <property type="entry name" value="beta-lactamase/transpeptidase-like"/>
    <property type="match status" value="1"/>
</dbReference>
<accession>A0A8J2XSQ6</accession>
<dbReference type="Proteomes" id="UP000607559">
    <property type="component" value="Unassembled WGS sequence"/>
</dbReference>
<dbReference type="PANTHER" id="PTHR43283">
    <property type="entry name" value="BETA-LACTAMASE-RELATED"/>
    <property type="match status" value="1"/>
</dbReference>
<reference evidence="2" key="1">
    <citation type="journal article" date="2014" name="Int. J. Syst. Evol. Microbiol.">
        <title>Complete genome sequence of Corynebacterium casei LMG S-19264T (=DSM 44701T), isolated from a smear-ripened cheese.</title>
        <authorList>
            <consortium name="US DOE Joint Genome Institute (JGI-PGF)"/>
            <person name="Walter F."/>
            <person name="Albersmeier A."/>
            <person name="Kalinowski J."/>
            <person name="Ruckert C."/>
        </authorList>
    </citation>
    <scope>NUCLEOTIDE SEQUENCE</scope>
    <source>
        <strain evidence="2">CGMCC 1.15448</strain>
    </source>
</reference>
<dbReference type="Pfam" id="PF00144">
    <property type="entry name" value="Beta-lactamase"/>
    <property type="match status" value="1"/>
</dbReference>
<dbReference type="InterPro" id="IPR012338">
    <property type="entry name" value="Beta-lactam/transpept-like"/>
</dbReference>
<feature type="domain" description="Beta-lactamase-related" evidence="1">
    <location>
        <begin position="47"/>
        <end position="317"/>
    </location>
</feature>
<gene>
    <name evidence="2" type="ORF">GCM10011511_20460</name>
</gene>
<evidence type="ECO:0000313" key="3">
    <source>
        <dbReference type="Proteomes" id="UP000607559"/>
    </source>
</evidence>
<evidence type="ECO:0000313" key="2">
    <source>
        <dbReference type="EMBL" id="GGA97058.1"/>
    </source>
</evidence>
<organism evidence="2 3">
    <name type="scientific">Puia dinghuensis</name>
    <dbReference type="NCBI Taxonomy" id="1792502"/>
    <lineage>
        <taxon>Bacteria</taxon>
        <taxon>Pseudomonadati</taxon>
        <taxon>Bacteroidota</taxon>
        <taxon>Chitinophagia</taxon>
        <taxon>Chitinophagales</taxon>
        <taxon>Chitinophagaceae</taxon>
        <taxon>Puia</taxon>
    </lineage>
</organism>
<dbReference type="AlphaFoldDB" id="A0A8J2XSQ6"/>
<dbReference type="EMBL" id="BMJC01000002">
    <property type="protein sequence ID" value="GGA97058.1"/>
    <property type="molecule type" value="Genomic_DNA"/>
</dbReference>
<evidence type="ECO:0000259" key="1">
    <source>
        <dbReference type="Pfam" id="PF00144"/>
    </source>
</evidence>
<dbReference type="Gene3D" id="3.40.710.10">
    <property type="entry name" value="DD-peptidase/beta-lactamase superfamily"/>
    <property type="match status" value="1"/>
</dbReference>
<dbReference type="InterPro" id="IPR001466">
    <property type="entry name" value="Beta-lactam-related"/>
</dbReference>
<sequence>MLLFFGLSAAAQIDPLPRSTPEKEGVPAQAIMDFIQAAGKSKTEFHSFMFVRHGKVIAEGWWNPYASNLKHTLYSTSKSFTAAAVGLALTEKKLKLTDKVISFFPPEELPNPVPPFLAELTVKDALIMSDGQDPDPTHQVVGTGDWAKTFMATPILNKPGAKFLYNSTGTYMLSAVVQKVTGQTVLDYLRPRLFDPLGITGEDWETSPQGVSTGGWGLRLKTEDMAKFGLLYLQGGRWKGKQILPREWVKEATTAKILQNPGIPSPSDNDGDWVQGYCYQMWRCRHNGVRADGAFGQFIIMLPDQDAVVAITAETPDMQDEINLVWQYLLPPMVNWSLKDDADADGKLKQLLASLALPPRKGAATGADFNINGKTYTLQTNEKRMTAIGFRLQDDNSWQVTVKGDSAEYSFPFGDGKWLRTSTTRLGPNLLYGAQHHFVGMPAVMTAGSYHWKDENTLELVLRYIESPHTETMTCHFDGQAVSIDDESSFDYGKKKVAISGTMQ</sequence>
<name>A0A8J2XSQ6_9BACT</name>
<reference evidence="2" key="2">
    <citation type="submission" date="2020-09" db="EMBL/GenBank/DDBJ databases">
        <authorList>
            <person name="Sun Q."/>
            <person name="Zhou Y."/>
        </authorList>
    </citation>
    <scope>NUCLEOTIDE SEQUENCE</scope>
    <source>
        <strain evidence="2">CGMCC 1.15448</strain>
    </source>
</reference>
<dbReference type="InterPro" id="IPR050789">
    <property type="entry name" value="Diverse_Enzym_Activities"/>
</dbReference>